<dbReference type="RefSeq" id="WP_015362376.1">
    <property type="nucleotide sequence ID" value="NZ_QKZR01000008.1"/>
</dbReference>
<dbReference type="NCBIfam" id="TIGR00252">
    <property type="entry name" value="YraN family protein"/>
    <property type="match status" value="1"/>
</dbReference>
<evidence type="ECO:0000256" key="2">
    <source>
        <dbReference type="HAMAP-Rule" id="MF_00048"/>
    </source>
</evidence>
<keyword evidence="3" id="KW-0540">Nuclease</keyword>
<proteinExistence type="inferred from homology"/>
<dbReference type="InterPro" id="IPR011856">
    <property type="entry name" value="tRNA_endonuc-like_dom_sf"/>
</dbReference>
<evidence type="ECO:0000313" key="3">
    <source>
        <dbReference type="EMBL" id="PZX36788.1"/>
    </source>
</evidence>
<dbReference type="PANTHER" id="PTHR34039">
    <property type="entry name" value="UPF0102 PROTEIN YRAN"/>
    <property type="match status" value="1"/>
</dbReference>
<evidence type="ECO:0000256" key="1">
    <source>
        <dbReference type="ARBA" id="ARBA00006738"/>
    </source>
</evidence>
<dbReference type="InterPro" id="IPR011335">
    <property type="entry name" value="Restrct_endonuc-II-like"/>
</dbReference>
<dbReference type="Gene3D" id="3.40.1350.10">
    <property type="match status" value="1"/>
</dbReference>
<dbReference type="CDD" id="cd20736">
    <property type="entry name" value="PoNe_Nuclease"/>
    <property type="match status" value="1"/>
</dbReference>
<keyword evidence="3" id="KW-0255">Endonuclease</keyword>
<organism evidence="3 4">
    <name type="scientific">Nonlabens dokdonensis</name>
    <dbReference type="NCBI Taxonomy" id="328515"/>
    <lineage>
        <taxon>Bacteria</taxon>
        <taxon>Pseudomonadati</taxon>
        <taxon>Bacteroidota</taxon>
        <taxon>Flavobacteriia</taxon>
        <taxon>Flavobacteriales</taxon>
        <taxon>Flavobacteriaceae</taxon>
        <taxon>Nonlabens</taxon>
    </lineage>
</organism>
<protein>
    <recommendedName>
        <fullName evidence="2">UPF0102 protein LX97_03250</fullName>
    </recommendedName>
</protein>
<dbReference type="InterPro" id="IPR003509">
    <property type="entry name" value="UPF0102_YraN-like"/>
</dbReference>
<dbReference type="SUPFAM" id="SSF52980">
    <property type="entry name" value="Restriction endonuclease-like"/>
    <property type="match status" value="1"/>
</dbReference>
<dbReference type="GO" id="GO:0004519">
    <property type="term" value="F:endonuclease activity"/>
    <property type="evidence" value="ECO:0007669"/>
    <property type="project" value="UniProtKB-KW"/>
</dbReference>
<dbReference type="NCBIfam" id="NF009150">
    <property type="entry name" value="PRK12497.1-3"/>
    <property type="match status" value="1"/>
</dbReference>
<accession>A0ABX5PUA4</accession>
<dbReference type="HAMAP" id="MF_00048">
    <property type="entry name" value="UPF0102"/>
    <property type="match status" value="1"/>
</dbReference>
<reference evidence="3 4" key="1">
    <citation type="submission" date="2018-06" db="EMBL/GenBank/DDBJ databases">
        <title>Genomic Encyclopedia of Archaeal and Bacterial Type Strains, Phase II (KMG-II): from individual species to whole genera.</title>
        <authorList>
            <person name="Goeker M."/>
        </authorList>
    </citation>
    <scope>NUCLEOTIDE SEQUENCE [LARGE SCALE GENOMIC DNA]</scope>
    <source>
        <strain evidence="3 4">DSM 17205</strain>
    </source>
</reference>
<dbReference type="Proteomes" id="UP000248584">
    <property type="component" value="Unassembled WGS sequence"/>
</dbReference>
<gene>
    <name evidence="3" type="ORF">LX97_03250</name>
</gene>
<comment type="caution">
    <text evidence="3">The sequence shown here is derived from an EMBL/GenBank/DDBJ whole genome shotgun (WGS) entry which is preliminary data.</text>
</comment>
<dbReference type="Pfam" id="PF02021">
    <property type="entry name" value="UPF0102"/>
    <property type="match status" value="1"/>
</dbReference>
<dbReference type="PANTHER" id="PTHR34039:SF1">
    <property type="entry name" value="UPF0102 PROTEIN YRAN"/>
    <property type="match status" value="1"/>
</dbReference>
<keyword evidence="3" id="KW-0378">Hydrolase</keyword>
<keyword evidence="4" id="KW-1185">Reference proteome</keyword>
<comment type="similarity">
    <text evidence="1 2">Belongs to the UPF0102 family.</text>
</comment>
<dbReference type="EMBL" id="QKZR01000008">
    <property type="protein sequence ID" value="PZX36788.1"/>
    <property type="molecule type" value="Genomic_DNA"/>
</dbReference>
<evidence type="ECO:0000313" key="4">
    <source>
        <dbReference type="Proteomes" id="UP000248584"/>
    </source>
</evidence>
<name>A0ABX5PUA4_9FLAO</name>
<sequence length="120" mass="13662">MAEHNDLGNAGEEMATAHLLKNGYDILVRNYVFQKGEIDIVARKANTVVIVEVKTRSTPDFGNPQDFLKKGQIQRLVATANHFIENYTEEDLEVRFDIVAIIKNKAGTKLEHIEDAFYHF</sequence>